<reference evidence="1 2" key="1">
    <citation type="journal article" date="2009" name="Nature">
        <title>The Sorghum bicolor genome and the diversification of grasses.</title>
        <authorList>
            <person name="Paterson A.H."/>
            <person name="Bowers J.E."/>
            <person name="Bruggmann R."/>
            <person name="Dubchak I."/>
            <person name="Grimwood J."/>
            <person name="Gundlach H."/>
            <person name="Haberer G."/>
            <person name="Hellsten U."/>
            <person name="Mitros T."/>
            <person name="Poliakov A."/>
            <person name="Schmutz J."/>
            <person name="Spannagl M."/>
            <person name="Tang H."/>
            <person name="Wang X."/>
            <person name="Wicker T."/>
            <person name="Bharti A.K."/>
            <person name="Chapman J."/>
            <person name="Feltus F.A."/>
            <person name="Gowik U."/>
            <person name="Grigoriev I.V."/>
            <person name="Lyons E."/>
            <person name="Maher C.A."/>
            <person name="Martis M."/>
            <person name="Narechania A."/>
            <person name="Otillar R.P."/>
            <person name="Penning B.W."/>
            <person name="Salamov A.A."/>
            <person name="Wang Y."/>
            <person name="Zhang L."/>
            <person name="Carpita N.C."/>
            <person name="Freeling M."/>
            <person name="Gingle A.R."/>
            <person name="Hash C.T."/>
            <person name="Keller B."/>
            <person name="Klein P."/>
            <person name="Kresovich S."/>
            <person name="McCann M.C."/>
            <person name="Ming R."/>
            <person name="Peterson D.G."/>
            <person name="Mehboob-ur-Rahman"/>
            <person name="Ware D."/>
            <person name="Westhoff P."/>
            <person name="Mayer K.F."/>
            <person name="Messing J."/>
            <person name="Rokhsar D.S."/>
        </authorList>
    </citation>
    <scope>NUCLEOTIDE SEQUENCE [LARGE SCALE GENOMIC DNA]</scope>
    <source>
        <strain evidence="2">cv. BTx623</strain>
    </source>
</reference>
<dbReference type="Gramene" id="KXG19578">
    <property type="protein sequence ID" value="KXG19578"/>
    <property type="gene ID" value="SORBI_3010G080600"/>
</dbReference>
<evidence type="ECO:0000313" key="1">
    <source>
        <dbReference type="EMBL" id="KXG19578.1"/>
    </source>
</evidence>
<reference evidence="2" key="2">
    <citation type="journal article" date="2018" name="Plant J.">
        <title>The Sorghum bicolor reference genome: improved assembly, gene annotations, a transcriptome atlas, and signatures of genome organization.</title>
        <authorList>
            <person name="McCormick R.F."/>
            <person name="Truong S.K."/>
            <person name="Sreedasyam A."/>
            <person name="Jenkins J."/>
            <person name="Shu S."/>
            <person name="Sims D."/>
            <person name="Kennedy M."/>
            <person name="Amirebrahimi M."/>
            <person name="Weers B.D."/>
            <person name="McKinley B."/>
            <person name="Mattison A."/>
            <person name="Morishige D.T."/>
            <person name="Grimwood J."/>
            <person name="Schmutz J."/>
            <person name="Mullet J.E."/>
        </authorList>
    </citation>
    <scope>NUCLEOTIDE SEQUENCE [LARGE SCALE GENOMIC DNA]</scope>
    <source>
        <strain evidence="2">cv. BTx623</strain>
    </source>
</reference>
<dbReference type="InParanoid" id="A0A194YI00"/>
<proteinExistence type="predicted"/>
<protein>
    <submittedName>
        <fullName evidence="1">Uncharacterized protein</fullName>
    </submittedName>
</protein>
<sequence>MPHGTGVELDLCDPSTRCPSPRTPAVSYFPEQLMEKLLYLADSLMDKLPDRVTTLDLLAGRLPRSINQIRHENGLTSSFPDRIHNPCAEADGANDLMLVDPGHHGLAAAIDVLSSEQKLHMPILLKHARLVFEEMPSKYIAIVHCVSTLLYIGTINICEEHKILVEMVGPNLVALELLLVVNQHQPWPPPDELRLMSCDAELRPTQWSMFIMAEWFFVRSYCGRLWKPPWPIQICQQIRFMLTDLVVSWKNMMISMLGAMVMCVAVDLRPIPWPSFSIFHEFTVQWCCVFDRGKCLRLGGLHLLLSVSMVGCALIHELVQQKCGGNCRCFMLEVVGQQFRVARGQMRDHWQAK</sequence>
<accession>A0A194YI00</accession>
<organism evidence="1 2">
    <name type="scientific">Sorghum bicolor</name>
    <name type="common">Sorghum</name>
    <name type="synonym">Sorghum vulgare</name>
    <dbReference type="NCBI Taxonomy" id="4558"/>
    <lineage>
        <taxon>Eukaryota</taxon>
        <taxon>Viridiplantae</taxon>
        <taxon>Streptophyta</taxon>
        <taxon>Embryophyta</taxon>
        <taxon>Tracheophyta</taxon>
        <taxon>Spermatophyta</taxon>
        <taxon>Magnoliopsida</taxon>
        <taxon>Liliopsida</taxon>
        <taxon>Poales</taxon>
        <taxon>Poaceae</taxon>
        <taxon>PACMAD clade</taxon>
        <taxon>Panicoideae</taxon>
        <taxon>Andropogonodae</taxon>
        <taxon>Andropogoneae</taxon>
        <taxon>Sorghinae</taxon>
        <taxon>Sorghum</taxon>
    </lineage>
</organism>
<evidence type="ECO:0000313" key="2">
    <source>
        <dbReference type="Proteomes" id="UP000000768"/>
    </source>
</evidence>
<dbReference type="EMBL" id="CM000769">
    <property type="protein sequence ID" value="KXG19578.1"/>
    <property type="molecule type" value="Genomic_DNA"/>
</dbReference>
<name>A0A194YI00_SORBI</name>
<dbReference type="Proteomes" id="UP000000768">
    <property type="component" value="Chromosome 10"/>
</dbReference>
<dbReference type="AlphaFoldDB" id="A0A194YI00"/>
<gene>
    <name evidence="1" type="ORF">SORBI_3010G080600</name>
</gene>
<dbReference type="OrthoDB" id="10576186at2759"/>
<keyword evidence="2" id="KW-1185">Reference proteome</keyword>